<name>A0ABX7TK14_STRCY</name>
<gene>
    <name evidence="1" type="ORF">S1361_06570</name>
</gene>
<proteinExistence type="predicted"/>
<dbReference type="Proteomes" id="UP000663908">
    <property type="component" value="Chromosome"/>
</dbReference>
<accession>A0ABX7TK14</accession>
<dbReference type="RefSeq" id="WP_208030898.1">
    <property type="nucleotide sequence ID" value="NZ_CP071839.1"/>
</dbReference>
<evidence type="ECO:0000313" key="1">
    <source>
        <dbReference type="EMBL" id="QTD97009.1"/>
    </source>
</evidence>
<reference evidence="1 2" key="1">
    <citation type="submission" date="2021-03" db="EMBL/GenBank/DDBJ databases">
        <title>Complete genome sequence of Streptomyces cyanogenus S136, producer of anticancer angucycline landomycin A.</title>
        <authorList>
            <person name="Hrab P."/>
            <person name="Ruckert C."/>
            <person name="Busche T."/>
            <person name="Ostash I."/>
            <person name="Kalinowski J."/>
            <person name="Fedorenko V."/>
            <person name="Yushchuk O."/>
            <person name="Ostash B."/>
        </authorList>
    </citation>
    <scope>NUCLEOTIDE SEQUENCE [LARGE SCALE GENOMIC DNA]</scope>
    <source>
        <strain evidence="1 2">S136</strain>
    </source>
</reference>
<protein>
    <submittedName>
        <fullName evidence="1">Uncharacterized protein</fullName>
    </submittedName>
</protein>
<sequence>MDAPAACIVCRNDLFDDEWDRYCCRPCQNHIDADLAALAGPPLWQDTKHGRRLVSGLFTALTGELEPGTSAGGPRVSGSKTAPIPARMEPLSQSAHGGLVNDLEEWVRDWEHRGYATSCQAVRPQYRMDQAVATLRFNLDIAVRKHEAINSFAEELTMIRGTCEALIIGAVPPRPLSAICPCGTRIKFHFDSPIRHCRGCGSDYGHHALIALAVATQAA</sequence>
<organism evidence="1 2">
    <name type="scientific">Streptomyces cyanogenus</name>
    <dbReference type="NCBI Taxonomy" id="80860"/>
    <lineage>
        <taxon>Bacteria</taxon>
        <taxon>Bacillati</taxon>
        <taxon>Actinomycetota</taxon>
        <taxon>Actinomycetes</taxon>
        <taxon>Kitasatosporales</taxon>
        <taxon>Streptomycetaceae</taxon>
        <taxon>Streptomyces</taxon>
    </lineage>
</organism>
<dbReference type="EMBL" id="CP071839">
    <property type="protein sequence ID" value="QTD97009.1"/>
    <property type="molecule type" value="Genomic_DNA"/>
</dbReference>
<keyword evidence="2" id="KW-1185">Reference proteome</keyword>
<evidence type="ECO:0000313" key="2">
    <source>
        <dbReference type="Proteomes" id="UP000663908"/>
    </source>
</evidence>